<dbReference type="InterPro" id="IPR036389">
    <property type="entry name" value="RNase_III_sf"/>
</dbReference>
<keyword evidence="4" id="KW-1185">Reference proteome</keyword>
<gene>
    <name evidence="3" type="ORF">MYCIT1_LOCUS27607</name>
    <name evidence="2" type="ORF">MYCIT1_LOCUS3257</name>
</gene>
<dbReference type="Pfam" id="PF00636">
    <property type="entry name" value="Ribonuclease_3"/>
    <property type="match status" value="1"/>
</dbReference>
<name>A0AAD2GW69_9AGAR</name>
<evidence type="ECO:0000313" key="4">
    <source>
        <dbReference type="Proteomes" id="UP001295794"/>
    </source>
</evidence>
<dbReference type="SUPFAM" id="SSF69065">
    <property type="entry name" value="RNase III domain-like"/>
    <property type="match status" value="1"/>
</dbReference>
<dbReference type="CDD" id="cd00593">
    <property type="entry name" value="RIBOc"/>
    <property type="match status" value="1"/>
</dbReference>
<organism evidence="2 4">
    <name type="scientific">Mycena citricolor</name>
    <dbReference type="NCBI Taxonomy" id="2018698"/>
    <lineage>
        <taxon>Eukaryota</taxon>
        <taxon>Fungi</taxon>
        <taxon>Dikarya</taxon>
        <taxon>Basidiomycota</taxon>
        <taxon>Agaricomycotina</taxon>
        <taxon>Agaricomycetes</taxon>
        <taxon>Agaricomycetidae</taxon>
        <taxon>Agaricales</taxon>
        <taxon>Marasmiineae</taxon>
        <taxon>Mycenaceae</taxon>
        <taxon>Mycena</taxon>
    </lineage>
</organism>
<protein>
    <recommendedName>
        <fullName evidence="1">RNase III domain-containing protein</fullName>
    </recommendedName>
</protein>
<proteinExistence type="predicted"/>
<evidence type="ECO:0000259" key="1">
    <source>
        <dbReference type="PROSITE" id="PS50142"/>
    </source>
</evidence>
<reference evidence="2" key="1">
    <citation type="submission" date="2023-11" db="EMBL/GenBank/DDBJ databases">
        <authorList>
            <person name="De Vega J J."/>
            <person name="De Vega J J."/>
        </authorList>
    </citation>
    <scope>NUCLEOTIDE SEQUENCE</scope>
</reference>
<dbReference type="Proteomes" id="UP001295794">
    <property type="component" value="Unassembled WGS sequence"/>
</dbReference>
<dbReference type="AlphaFoldDB" id="A0AAD2GW69"/>
<accession>A0AAD2GW69</accession>
<dbReference type="EMBL" id="CAVNYO010000044">
    <property type="protein sequence ID" value="CAK5263690.1"/>
    <property type="molecule type" value="Genomic_DNA"/>
</dbReference>
<dbReference type="GO" id="GO:0006396">
    <property type="term" value="P:RNA processing"/>
    <property type="evidence" value="ECO:0007669"/>
    <property type="project" value="InterPro"/>
</dbReference>
<feature type="domain" description="RNase III" evidence="1">
    <location>
        <begin position="45"/>
        <end position="141"/>
    </location>
</feature>
<dbReference type="InterPro" id="IPR000999">
    <property type="entry name" value="RNase_III_dom"/>
</dbReference>
<evidence type="ECO:0000313" key="2">
    <source>
        <dbReference type="EMBL" id="CAK5263690.1"/>
    </source>
</evidence>
<dbReference type="Gene3D" id="1.10.1520.10">
    <property type="entry name" value="Ribonuclease III domain"/>
    <property type="match status" value="1"/>
</dbReference>
<dbReference type="EMBL" id="CAVNYO010000421">
    <property type="protein sequence ID" value="CAK5278324.1"/>
    <property type="molecule type" value="Genomic_DNA"/>
</dbReference>
<dbReference type="SMART" id="SM00535">
    <property type="entry name" value="RIBOc"/>
    <property type="match status" value="1"/>
</dbReference>
<dbReference type="PROSITE" id="PS50142">
    <property type="entry name" value="RNASE_3_2"/>
    <property type="match status" value="1"/>
</dbReference>
<dbReference type="GO" id="GO:0004525">
    <property type="term" value="F:ribonuclease III activity"/>
    <property type="evidence" value="ECO:0007669"/>
    <property type="project" value="InterPro"/>
</dbReference>
<evidence type="ECO:0000313" key="3">
    <source>
        <dbReference type="EMBL" id="CAK5278324.1"/>
    </source>
</evidence>
<comment type="caution">
    <text evidence="2">The sequence shown here is derived from an EMBL/GenBank/DDBJ whole genome shotgun (WGS) entry which is preliminary data.</text>
</comment>
<sequence length="366" mass="41359">MPVSSLHAYLQSGQFQSRHVPLEALHPFFSSHAMNQIGASSGANDLLEFVGDRVLNLACALIVDELKVCQEQFIFVIRKISNNDTLGRIAFSLRFDTYAELSPENEHAIDSWALSSKKEAPPKALADLFESFIGAFYMQHGWFSLVEWLRLCFKPLAELATEDYFRLESTTIPAHVATWWRRHGQNVSQPVSRAFYKYLHGNQPQLSHLVETVVDAIPLSTKLIFSKTGELLNDCDKAEVGYQLMCHWICLVFMNMLPTMACPHLRVSHMASSITNVVVCERTLAVLAHFGFLSSFFDVDDPDFNSSLSPAQTKLQQVYLAKLSLAFRVAIGWLHSRMPNVAHDWGVSFFEPLVVEACRLLMDQSR</sequence>